<keyword evidence="2" id="KW-0732">Signal</keyword>
<sequence length="619" mass="63657">MRKITKKTLFYTGMLVLLAGCSTETTGQSSNQATTDATNTSTYQTSNSSEQTTETKYGNYKNEDFDASYDESNAAAISFSKSEATVKGEGVTTSEGLVTISSGGTYLLSGSFEGQVVIDAGEETVHLVLNGVSIKNPTSSAIYVKQADKVITTLASDTKNSLEDGADYNLSSEEDEPDATFFSKDDLTINGTGELTVKGNYNNGIRTKDDLVIVSGTITIDAVNNALKAKDSLSIAGGTFDLSAASGDGIQVNNTEDTEKGWIGIDDGTFSIQAGNDGIQAETDLKIATAALSIKTGEGAAMSNPDSETSYKGLKAGNALIIDDGTYKIDSADDSIHSNNTITLSNGTYDLASGDDGIHADNDLSITDGKITVSTSYEGLEASTITIAGGEHLITASDDGINAGGGSDSSEGEGQFGADSFGGGPGGGDQADESKLITITGGFTVVHAQGDGIDSNGHIKMTSGTLLVDGPTNGGNGALDYNGEFVQEGGILIAAGSDGMVQATSDTSTQPSLSLYFNQTQQANTLVNLVVDDKQVLSYSPSKEFKNIVISTPEMKDGSTVTISTSGKNSGTASNNLSLGGTYTEGTLIGTYTLVDTITSIDQDGNAVSENQMGGPGGF</sequence>
<organism evidence="3 4">
    <name type="scientific">Enterococcus phoeniculicola ATCC BAA-412</name>
    <dbReference type="NCBI Taxonomy" id="1158610"/>
    <lineage>
        <taxon>Bacteria</taxon>
        <taxon>Bacillati</taxon>
        <taxon>Bacillota</taxon>
        <taxon>Bacilli</taxon>
        <taxon>Lactobacillales</taxon>
        <taxon>Enterococcaceae</taxon>
        <taxon>Enterococcus</taxon>
    </lineage>
</organism>
<feature type="signal peptide" evidence="2">
    <location>
        <begin position="1"/>
        <end position="27"/>
    </location>
</feature>
<dbReference type="Pfam" id="PF14262">
    <property type="entry name" value="Cthe_2159"/>
    <property type="match status" value="1"/>
</dbReference>
<dbReference type="InterPro" id="IPR025584">
    <property type="entry name" value="Cthe_2159"/>
</dbReference>
<feature type="compositionally biased region" description="Low complexity" evidence="1">
    <location>
        <begin position="408"/>
        <end position="419"/>
    </location>
</feature>
<dbReference type="STRING" id="154621.RV11_GL001131"/>
<dbReference type="OrthoDB" id="9812829at2"/>
<proteinExistence type="predicted"/>
<dbReference type="PATRIC" id="fig|1158610.3.peg.927"/>
<feature type="region of interest" description="Disordered" evidence="1">
    <location>
        <begin position="398"/>
        <end position="433"/>
    </location>
</feature>
<accession>R3WFA3</accession>
<gene>
    <name evidence="3" type="ORF">UC3_00948</name>
</gene>
<comment type="caution">
    <text evidence="3">The sequence shown here is derived from an EMBL/GenBank/DDBJ whole genome shotgun (WGS) entry which is preliminary data.</text>
</comment>
<feature type="compositionally biased region" description="Gly residues" evidence="1">
    <location>
        <begin position="420"/>
        <end position="429"/>
    </location>
</feature>
<feature type="compositionally biased region" description="Low complexity" evidence="1">
    <location>
        <begin position="38"/>
        <end position="55"/>
    </location>
</feature>
<dbReference type="HOGENOM" id="CLU_021406_1_1_9"/>
<keyword evidence="4" id="KW-1185">Reference proteome</keyword>
<feature type="region of interest" description="Disordered" evidence="1">
    <location>
        <begin position="26"/>
        <end position="57"/>
    </location>
</feature>
<dbReference type="PROSITE" id="PS51257">
    <property type="entry name" value="PROKAR_LIPOPROTEIN"/>
    <property type="match status" value="1"/>
</dbReference>
<evidence type="ECO:0000256" key="1">
    <source>
        <dbReference type="SAM" id="MobiDB-lite"/>
    </source>
</evidence>
<reference evidence="3 4" key="1">
    <citation type="submission" date="2013-02" db="EMBL/GenBank/DDBJ databases">
        <title>The Genome Sequence of Enterococcus phoeniculicola BAA-412.</title>
        <authorList>
            <consortium name="The Broad Institute Genome Sequencing Platform"/>
            <consortium name="The Broad Institute Genome Sequencing Center for Infectious Disease"/>
            <person name="Earl A.M."/>
            <person name="Gilmore M.S."/>
            <person name="Lebreton F."/>
            <person name="Walker B."/>
            <person name="Young S.K."/>
            <person name="Zeng Q."/>
            <person name="Gargeya S."/>
            <person name="Fitzgerald M."/>
            <person name="Haas B."/>
            <person name="Abouelleil A."/>
            <person name="Alvarado L."/>
            <person name="Arachchi H.M."/>
            <person name="Berlin A.M."/>
            <person name="Chapman S.B."/>
            <person name="Dewar J."/>
            <person name="Goldberg J."/>
            <person name="Griggs A."/>
            <person name="Gujja S."/>
            <person name="Hansen M."/>
            <person name="Howarth C."/>
            <person name="Imamovic A."/>
            <person name="Larimer J."/>
            <person name="McCowan C."/>
            <person name="Murphy C."/>
            <person name="Neiman D."/>
            <person name="Pearson M."/>
            <person name="Priest M."/>
            <person name="Roberts A."/>
            <person name="Saif S."/>
            <person name="Shea T."/>
            <person name="Sisk P."/>
            <person name="Sykes S."/>
            <person name="Wortman J."/>
            <person name="Nusbaum C."/>
            <person name="Birren B."/>
        </authorList>
    </citation>
    <scope>NUCLEOTIDE SEQUENCE [LARGE SCALE GENOMIC DNA]</scope>
    <source>
        <strain evidence="3 4">ATCC BAA-412</strain>
    </source>
</reference>
<dbReference type="Proteomes" id="UP000013785">
    <property type="component" value="Unassembled WGS sequence"/>
</dbReference>
<name>R3WFA3_9ENTE</name>
<dbReference type="EMBL" id="AJAT01000011">
    <property type="protein sequence ID" value="EOL46142.1"/>
    <property type="molecule type" value="Genomic_DNA"/>
</dbReference>
<dbReference type="AlphaFoldDB" id="R3WFA3"/>
<feature type="chain" id="PRO_5038893262" description="Carbohydrate-binding domain-containing protein" evidence="2">
    <location>
        <begin position="28"/>
        <end position="619"/>
    </location>
</feature>
<evidence type="ECO:0000313" key="4">
    <source>
        <dbReference type="Proteomes" id="UP000013785"/>
    </source>
</evidence>
<evidence type="ECO:0000256" key="2">
    <source>
        <dbReference type="SAM" id="SignalP"/>
    </source>
</evidence>
<dbReference type="eggNOG" id="ENOG502Z8AD">
    <property type="taxonomic scope" value="Bacteria"/>
</dbReference>
<dbReference type="RefSeq" id="WP_010767620.1">
    <property type="nucleotide sequence ID" value="NZ_ASWE01000002.1"/>
</dbReference>
<protein>
    <recommendedName>
        <fullName evidence="5">Carbohydrate-binding domain-containing protein</fullName>
    </recommendedName>
</protein>
<evidence type="ECO:0000313" key="3">
    <source>
        <dbReference type="EMBL" id="EOL46142.1"/>
    </source>
</evidence>
<evidence type="ECO:0008006" key="5">
    <source>
        <dbReference type="Google" id="ProtNLM"/>
    </source>
</evidence>
<feature type="compositionally biased region" description="Polar residues" evidence="1">
    <location>
        <begin position="26"/>
        <end position="37"/>
    </location>
</feature>